<dbReference type="Pfam" id="PF01582">
    <property type="entry name" value="TIR"/>
    <property type="match status" value="1"/>
</dbReference>
<name>A0A8S3Q140_MYTED</name>
<organism evidence="8 9">
    <name type="scientific">Mytilus edulis</name>
    <name type="common">Blue mussel</name>
    <dbReference type="NCBI Taxonomy" id="6550"/>
    <lineage>
        <taxon>Eukaryota</taxon>
        <taxon>Metazoa</taxon>
        <taxon>Spiralia</taxon>
        <taxon>Lophotrochozoa</taxon>
        <taxon>Mollusca</taxon>
        <taxon>Bivalvia</taxon>
        <taxon>Autobranchia</taxon>
        <taxon>Pteriomorphia</taxon>
        <taxon>Mytilida</taxon>
        <taxon>Mytiloidea</taxon>
        <taxon>Mytilidae</taxon>
        <taxon>Mytilinae</taxon>
        <taxon>Mytilus</taxon>
    </lineage>
</organism>
<feature type="transmembrane region" description="Helical" evidence="6">
    <location>
        <begin position="50"/>
        <end position="67"/>
    </location>
</feature>
<dbReference type="GO" id="GO:0005886">
    <property type="term" value="C:plasma membrane"/>
    <property type="evidence" value="ECO:0007669"/>
    <property type="project" value="TreeGrafter"/>
</dbReference>
<evidence type="ECO:0000256" key="1">
    <source>
        <dbReference type="ARBA" id="ARBA00004370"/>
    </source>
</evidence>
<evidence type="ECO:0000256" key="6">
    <source>
        <dbReference type="SAM" id="Phobius"/>
    </source>
</evidence>
<evidence type="ECO:0000256" key="2">
    <source>
        <dbReference type="ARBA" id="ARBA00022692"/>
    </source>
</evidence>
<feature type="domain" description="TIR" evidence="7">
    <location>
        <begin position="96"/>
        <end position="230"/>
    </location>
</feature>
<keyword evidence="9" id="KW-1185">Reference proteome</keyword>
<proteinExistence type="predicted"/>
<evidence type="ECO:0000313" key="8">
    <source>
        <dbReference type="EMBL" id="CAG2187798.1"/>
    </source>
</evidence>
<dbReference type="GO" id="GO:0038023">
    <property type="term" value="F:signaling receptor activity"/>
    <property type="evidence" value="ECO:0007669"/>
    <property type="project" value="TreeGrafter"/>
</dbReference>
<evidence type="ECO:0000313" key="9">
    <source>
        <dbReference type="Proteomes" id="UP000683360"/>
    </source>
</evidence>
<dbReference type="InterPro" id="IPR000157">
    <property type="entry name" value="TIR_dom"/>
</dbReference>
<dbReference type="EMBL" id="CAJPWZ010000185">
    <property type="protein sequence ID" value="CAG2187798.1"/>
    <property type="molecule type" value="Genomic_DNA"/>
</dbReference>
<gene>
    <name evidence="8" type="ORF">MEDL_3257</name>
</gene>
<dbReference type="AlphaFoldDB" id="A0A8S3Q140"/>
<dbReference type="GO" id="GO:0007165">
    <property type="term" value="P:signal transduction"/>
    <property type="evidence" value="ECO:0007669"/>
    <property type="project" value="InterPro"/>
</dbReference>
<protein>
    <recommendedName>
        <fullName evidence="7">TIR domain-containing protein</fullName>
    </recommendedName>
</protein>
<accession>A0A8S3Q140</accession>
<keyword evidence="5 6" id="KW-0472">Membrane</keyword>
<dbReference type="Gene3D" id="3.40.50.10140">
    <property type="entry name" value="Toll/interleukin-1 receptor homology (TIR) domain"/>
    <property type="match status" value="1"/>
</dbReference>
<evidence type="ECO:0000259" key="7">
    <source>
        <dbReference type="PROSITE" id="PS50104"/>
    </source>
</evidence>
<sequence length="243" mass="28709">MKWIGSWLENQHRRHGVNNSIHCHIRGRDIQASSISEMCSFVKPKSTVKYVVLSFMISIFVSLLLCLKMKYELFLLLRNFKSQYLNRNSINDSQQTEYYVYISFNAENDNLMKWIKTVVFNLEQNGFKSCFPPRDFDVGSVHVDQISTEIADSSSYLVILSDDYLKSQFQMIELNKIWPHYKTNISRNIVVINYDMLDSWNIKDRRLKAFVRLGQTCDFCNFNNKLINELEIKLRTTNLQIKN</sequence>
<evidence type="ECO:0000256" key="4">
    <source>
        <dbReference type="ARBA" id="ARBA00022989"/>
    </source>
</evidence>
<keyword evidence="2 6" id="KW-0812">Transmembrane</keyword>
<reference evidence="8" key="1">
    <citation type="submission" date="2021-03" db="EMBL/GenBank/DDBJ databases">
        <authorList>
            <person name="Bekaert M."/>
        </authorList>
    </citation>
    <scope>NUCLEOTIDE SEQUENCE</scope>
</reference>
<dbReference type="PANTHER" id="PTHR24365">
    <property type="entry name" value="TOLL-LIKE RECEPTOR"/>
    <property type="match status" value="1"/>
</dbReference>
<dbReference type="PANTHER" id="PTHR24365:SF541">
    <property type="entry name" value="PROTEIN TOLL-RELATED"/>
    <property type="match status" value="1"/>
</dbReference>
<dbReference type="PROSITE" id="PS50104">
    <property type="entry name" value="TIR"/>
    <property type="match status" value="1"/>
</dbReference>
<dbReference type="SUPFAM" id="SSF52200">
    <property type="entry name" value="Toll/Interleukin receptor TIR domain"/>
    <property type="match status" value="1"/>
</dbReference>
<evidence type="ECO:0000256" key="3">
    <source>
        <dbReference type="ARBA" id="ARBA00022729"/>
    </source>
</evidence>
<keyword evidence="3" id="KW-0732">Signal</keyword>
<keyword evidence="4 6" id="KW-1133">Transmembrane helix</keyword>
<comment type="caution">
    <text evidence="8">The sequence shown here is derived from an EMBL/GenBank/DDBJ whole genome shotgun (WGS) entry which is preliminary data.</text>
</comment>
<dbReference type="InterPro" id="IPR035897">
    <property type="entry name" value="Toll_tir_struct_dom_sf"/>
</dbReference>
<evidence type="ECO:0000256" key="5">
    <source>
        <dbReference type="ARBA" id="ARBA00023136"/>
    </source>
</evidence>
<dbReference type="OrthoDB" id="6107924at2759"/>
<dbReference type="Proteomes" id="UP000683360">
    <property type="component" value="Unassembled WGS sequence"/>
</dbReference>
<comment type="subcellular location">
    <subcellularLocation>
        <location evidence="1">Membrane</location>
    </subcellularLocation>
</comment>